<accession>A0ACC1QCL4</accession>
<gene>
    <name evidence="1" type="ORF">NLG97_g10704</name>
</gene>
<evidence type="ECO:0000313" key="1">
    <source>
        <dbReference type="EMBL" id="KAJ3472807.1"/>
    </source>
</evidence>
<keyword evidence="2" id="KW-1185">Reference proteome</keyword>
<organism evidence="1 2">
    <name type="scientific">Lecanicillium saksenae</name>
    <dbReference type="NCBI Taxonomy" id="468837"/>
    <lineage>
        <taxon>Eukaryota</taxon>
        <taxon>Fungi</taxon>
        <taxon>Dikarya</taxon>
        <taxon>Ascomycota</taxon>
        <taxon>Pezizomycotina</taxon>
        <taxon>Sordariomycetes</taxon>
        <taxon>Hypocreomycetidae</taxon>
        <taxon>Hypocreales</taxon>
        <taxon>Cordycipitaceae</taxon>
        <taxon>Lecanicillium</taxon>
    </lineage>
</organism>
<proteinExistence type="predicted"/>
<name>A0ACC1QCL4_9HYPO</name>
<sequence length="298" mass="31096">MPTATSFLGHALTNLGPLTTTFKPAPSCTALATQPEAGYIMDSKGDSALWRPFGPRACAFQDLEACLPNGKERQQFLESRGRFPLPYHSPAHQCPEGWAAATAATASAVSESVASAFPTSKDDQPFGGLDNILDNFVVTALAPTETLTICCPSGYGAYFGAFLYDIGCTSEVGGLYEHGVSDWCYDSSQSTSLAYETVQGSEGITFSPLWNSRTKVFSVNISYMLVHTVPNIVLINTGQAGVTSEATATAGVSTSTAASTGKSGDGDTKKNSGKMRGPDILLAVVLCSTAAVVTAAGW</sequence>
<reference evidence="1" key="1">
    <citation type="submission" date="2022-07" db="EMBL/GenBank/DDBJ databases">
        <title>Genome Sequence of Lecanicillium saksenae.</title>
        <authorList>
            <person name="Buettner E."/>
        </authorList>
    </citation>
    <scope>NUCLEOTIDE SEQUENCE</scope>
    <source>
        <strain evidence="1">VT-O1</strain>
    </source>
</reference>
<dbReference type="EMBL" id="JANAKD010002839">
    <property type="protein sequence ID" value="KAJ3472807.1"/>
    <property type="molecule type" value="Genomic_DNA"/>
</dbReference>
<evidence type="ECO:0000313" key="2">
    <source>
        <dbReference type="Proteomes" id="UP001148737"/>
    </source>
</evidence>
<protein>
    <submittedName>
        <fullName evidence="1">Uncharacterized protein</fullName>
    </submittedName>
</protein>
<dbReference type="Proteomes" id="UP001148737">
    <property type="component" value="Unassembled WGS sequence"/>
</dbReference>
<comment type="caution">
    <text evidence="1">The sequence shown here is derived from an EMBL/GenBank/DDBJ whole genome shotgun (WGS) entry which is preliminary data.</text>
</comment>